<reference evidence="1" key="1">
    <citation type="submission" date="2021-04" db="EMBL/GenBank/DDBJ databases">
        <title>Genomic analysis of electroactive and textile dye degrading Bacillus circulans strain: DC10 isolated from constructed wetland-microbial fuel cells treating textile dye wastewaters.</title>
        <authorList>
            <person name="Patel D.U."/>
            <person name="Desai C.R."/>
        </authorList>
    </citation>
    <scope>NUCLEOTIDE SEQUENCE</scope>
    <source>
        <strain evidence="1">DC10</strain>
    </source>
</reference>
<gene>
    <name evidence="1" type="ORF">KD144_04815</name>
</gene>
<dbReference type="EMBL" id="JAGTPX010000003">
    <property type="protein sequence ID" value="MBR8668855.1"/>
    <property type="molecule type" value="Genomic_DNA"/>
</dbReference>
<dbReference type="AlphaFoldDB" id="A0A941GFZ6"/>
<evidence type="ECO:0000313" key="1">
    <source>
        <dbReference type="EMBL" id="MBR8668855.1"/>
    </source>
</evidence>
<protein>
    <submittedName>
        <fullName evidence="1">Uncharacterized protein</fullName>
    </submittedName>
</protein>
<dbReference type="RefSeq" id="WP_212117473.1">
    <property type="nucleotide sequence ID" value="NZ_JAGTPX020000003.1"/>
</dbReference>
<name>A0A941GFZ6_NIACI</name>
<organism evidence="1">
    <name type="scientific">Niallia circulans</name>
    <name type="common">Bacillus circulans</name>
    <dbReference type="NCBI Taxonomy" id="1397"/>
    <lineage>
        <taxon>Bacteria</taxon>
        <taxon>Bacillati</taxon>
        <taxon>Bacillota</taxon>
        <taxon>Bacilli</taxon>
        <taxon>Bacillales</taxon>
        <taxon>Bacillaceae</taxon>
        <taxon>Niallia</taxon>
    </lineage>
</organism>
<accession>A0A941GFZ6</accession>
<comment type="caution">
    <text evidence="1">The sequence shown here is derived from an EMBL/GenBank/DDBJ whole genome shotgun (WGS) entry which is preliminary data.</text>
</comment>
<proteinExistence type="predicted"/>
<sequence>MFTIIIVLAVFSIPLAGIITDHLEKKAKFNHAMLKDQLELERLKHENFLIETDKLKLEVVKMEKENNLLERRNDDFLL</sequence>